<evidence type="ECO:0008006" key="5">
    <source>
        <dbReference type="Google" id="ProtNLM"/>
    </source>
</evidence>
<dbReference type="InterPro" id="IPR039057">
    <property type="entry name" value="Spo22/ZIP4"/>
</dbReference>
<dbReference type="OrthoDB" id="65716at2759"/>
<organism evidence="3 4">
    <name type="scientific">Wickerhamomyces pijperi</name>
    <name type="common">Yeast</name>
    <name type="synonym">Pichia pijperi</name>
    <dbReference type="NCBI Taxonomy" id="599730"/>
    <lineage>
        <taxon>Eukaryota</taxon>
        <taxon>Fungi</taxon>
        <taxon>Dikarya</taxon>
        <taxon>Ascomycota</taxon>
        <taxon>Saccharomycotina</taxon>
        <taxon>Saccharomycetes</taxon>
        <taxon>Phaffomycetales</taxon>
        <taxon>Wickerhamomycetaceae</taxon>
        <taxon>Wickerhamomyces</taxon>
    </lineage>
</organism>
<dbReference type="InterPro" id="IPR013940">
    <property type="entry name" value="Spo22/ZIP4/TEX11"/>
</dbReference>
<name>A0A9P8TSB0_WICPI</name>
<keyword evidence="1" id="KW-0469">Meiosis</keyword>
<comment type="caution">
    <text evidence="3">The sequence shown here is derived from an EMBL/GenBank/DDBJ whole genome shotgun (WGS) entry which is preliminary data.</text>
</comment>
<accession>A0A9P8TSB0</accession>
<dbReference type="PANTHER" id="PTHR40375">
    <property type="entry name" value="SPORULATION-SPECIFIC PROTEIN 22"/>
    <property type="match status" value="1"/>
</dbReference>
<evidence type="ECO:0000256" key="1">
    <source>
        <dbReference type="ARBA" id="ARBA00023254"/>
    </source>
</evidence>
<keyword evidence="2" id="KW-0175">Coiled coil</keyword>
<dbReference type="Pfam" id="PF08631">
    <property type="entry name" value="SPO22"/>
    <property type="match status" value="1"/>
</dbReference>
<dbReference type="GO" id="GO:0051321">
    <property type="term" value="P:meiotic cell cycle"/>
    <property type="evidence" value="ECO:0007669"/>
    <property type="project" value="UniProtKB-KW"/>
</dbReference>
<dbReference type="GO" id="GO:0090173">
    <property type="term" value="P:regulation of synaptonemal complex assembly"/>
    <property type="evidence" value="ECO:0007669"/>
    <property type="project" value="InterPro"/>
</dbReference>
<dbReference type="EMBL" id="JAEUBG010000365">
    <property type="protein sequence ID" value="KAH3688386.1"/>
    <property type="molecule type" value="Genomic_DNA"/>
</dbReference>
<dbReference type="PANTHER" id="PTHR40375:SF2">
    <property type="entry name" value="SPORULATION-SPECIFIC PROTEIN 22"/>
    <property type="match status" value="1"/>
</dbReference>
<feature type="coiled-coil region" evidence="2">
    <location>
        <begin position="858"/>
        <end position="885"/>
    </location>
</feature>
<sequence>MDLSIPPVAKTSPVLLNLTERTDELCPSNRKVLSTCKYHAFVVNTAIATASKLNNALKDSDHDALKSSMETVLPMTERFERLLRTTEVDGLEGLSLELDFATINLWNSATVAMKGERDFIRKTLCSVKLFSCLLCSIHELLEPSLKGKLRVTNCLYKTLRDSIDEEEMVVANKVQTHSDRAFKDIEQLTETFDEKALTEFNKLKAELFITKMQLSVLEGDVQMAMFYEERADVLSNDRPGDDTILESLRIIYNTCLYLYEKKKFPDVIHFLSKYYDVGQYGSKSKESKNVRIYICGLLTRSALELNTTDSLKIAENCIQLMEQIDNTSMDCFKLAIRLSNLRPNESSNMSGSEEIIMRMIMTVPLIPNFKQIIGIINEHSRDNPSNAIKCLEYLFTNRIDPQEEHQYLELVFVAVVNCFVKDKINVANTRQSDLAKFLDVSERTFSRPLSKKCSSSSVTLLWASGKSEIKNGNFTDAIGWLQLTLHKSVLINEVDKAKVQRALQNCHINLCEYDQAIDIYEAMKPEEKMSLISQYNMFKIYTQKEDEPKILESLKNIAKNTGEKNMIPLLSLCALNTTSNTRVALETILILFKNLDATVGIDISIASTLRSVIQLLLKELPNKKEYIANLLTLFEEAYKFAKDCKYIKNYKFSIEELKWFSAQAFNVSRECLIAKDSLNGGFFADISRSLIDLIPDDISTEESFGLKLWKFRAELVKMMCVYQSTIAKDIIFNDLKTSAQRLKADIEEVLTVFKNHPNFIKFVKEIEKIFLDCLMFEIEANLNLGTYNTILSILKESFKYKNIDFDSTVVNLISKDSYPETLRVSIISTIIERNLLGGARTKISHWVRLLLKYCTVNLESEQITLSQLSKIIQMLSNESTNEENKFPKHEVEFISTTCWNIGVSKIFNNEKSQGEKWCLVAMNFAEFVNERFEIGLNEMWKELSNM</sequence>
<proteinExistence type="predicted"/>
<evidence type="ECO:0000256" key="2">
    <source>
        <dbReference type="SAM" id="Coils"/>
    </source>
</evidence>
<dbReference type="Proteomes" id="UP000774326">
    <property type="component" value="Unassembled WGS sequence"/>
</dbReference>
<evidence type="ECO:0000313" key="3">
    <source>
        <dbReference type="EMBL" id="KAH3688386.1"/>
    </source>
</evidence>
<gene>
    <name evidence="3" type="ORF">WICPIJ_000629</name>
</gene>
<evidence type="ECO:0000313" key="4">
    <source>
        <dbReference type="Proteomes" id="UP000774326"/>
    </source>
</evidence>
<protein>
    <recommendedName>
        <fullName evidence="5">Protein ZIP4 homolog</fullName>
    </recommendedName>
</protein>
<reference evidence="3" key="2">
    <citation type="submission" date="2021-01" db="EMBL/GenBank/DDBJ databases">
        <authorList>
            <person name="Schikora-Tamarit M.A."/>
        </authorList>
    </citation>
    <scope>NUCLEOTIDE SEQUENCE</scope>
    <source>
        <strain evidence="3">CBS2887</strain>
    </source>
</reference>
<reference evidence="3" key="1">
    <citation type="journal article" date="2021" name="Open Biol.">
        <title>Shared evolutionary footprints suggest mitochondrial oxidative damage underlies multiple complex I losses in fungi.</title>
        <authorList>
            <person name="Schikora-Tamarit M.A."/>
            <person name="Marcet-Houben M."/>
            <person name="Nosek J."/>
            <person name="Gabaldon T."/>
        </authorList>
    </citation>
    <scope>NUCLEOTIDE SEQUENCE</scope>
    <source>
        <strain evidence="3">CBS2887</strain>
    </source>
</reference>
<keyword evidence="4" id="KW-1185">Reference proteome</keyword>
<dbReference type="AlphaFoldDB" id="A0A9P8TSB0"/>